<keyword evidence="2" id="KW-1185">Reference proteome</keyword>
<proteinExistence type="predicted"/>
<gene>
    <name evidence="1" type="ORF">NE398_21225</name>
</gene>
<dbReference type="Proteomes" id="UP001141183">
    <property type="component" value="Unassembled WGS sequence"/>
</dbReference>
<protein>
    <submittedName>
        <fullName evidence="1">Uncharacterized protein</fullName>
    </submittedName>
</protein>
<reference evidence="1" key="1">
    <citation type="submission" date="2022-05" db="EMBL/GenBank/DDBJ databases">
        <title>Draft genome sequence of Clostridium tertium strain CP3 isolated from Peru.</title>
        <authorList>
            <person name="Hurtado R."/>
            <person name="Lima L."/>
            <person name="Sousa T."/>
            <person name="Jaiswal A.K."/>
            <person name="Tiwari S."/>
            <person name="Maturrano L."/>
            <person name="Brenig B."/>
            <person name="Azevedo V."/>
        </authorList>
    </citation>
    <scope>NUCLEOTIDE SEQUENCE</scope>
    <source>
        <strain evidence="1">CP3</strain>
    </source>
</reference>
<name>A0A9X4B2B6_9CLOT</name>
<evidence type="ECO:0000313" key="2">
    <source>
        <dbReference type="Proteomes" id="UP001141183"/>
    </source>
</evidence>
<sequence>MEKTFREVIADIKEGEVWDNGYFKIELKGGSYCIGRTQDQVSKNIIGFVIYPHVKFKLQRKEYTFQEAFKAYEEGKEIESCEGCKFKRCDKDIVLIIDFAGDKIKRDSCEELFSIKEIRGKWYINE</sequence>
<evidence type="ECO:0000313" key="1">
    <source>
        <dbReference type="EMBL" id="MDC4242645.1"/>
    </source>
</evidence>
<dbReference type="EMBL" id="JAMRYU010000062">
    <property type="protein sequence ID" value="MDC4242645.1"/>
    <property type="molecule type" value="Genomic_DNA"/>
</dbReference>
<organism evidence="1 2">
    <name type="scientific">Clostridium tertium</name>
    <dbReference type="NCBI Taxonomy" id="1559"/>
    <lineage>
        <taxon>Bacteria</taxon>
        <taxon>Bacillati</taxon>
        <taxon>Bacillota</taxon>
        <taxon>Clostridia</taxon>
        <taxon>Eubacteriales</taxon>
        <taxon>Clostridiaceae</taxon>
        <taxon>Clostridium</taxon>
    </lineage>
</organism>
<dbReference type="AlphaFoldDB" id="A0A9X4B2B6"/>
<comment type="caution">
    <text evidence="1">The sequence shown here is derived from an EMBL/GenBank/DDBJ whole genome shotgun (WGS) entry which is preliminary data.</text>
</comment>
<dbReference type="RefSeq" id="WP_272470901.1">
    <property type="nucleotide sequence ID" value="NZ_JAMRYU010000062.1"/>
</dbReference>
<accession>A0A9X4B2B6</accession>